<sequence length="158" mass="18031">MDMSQGSTSPNLQASGSGADDAMGRMMFHMGHAETILFSFWRPEDINFAGLLISCAAIVVMCFLVELVRFLRTYNDTQRIPVHEKRLRLAPRFSCSVLVDAFLHLIQLIFSYFLMLTFMTFNVWLCISVVLGEVGSRLLFNILFPRYESSPPSFRRCS</sequence>
<protein>
    <recommendedName>
        <fullName evidence="4">Copper transport protein</fullName>
    </recommendedName>
</protein>
<accession>A0A368G1S8</accession>
<dbReference type="Proteomes" id="UP000252519">
    <property type="component" value="Unassembled WGS sequence"/>
</dbReference>
<evidence type="ECO:0000313" key="5">
    <source>
        <dbReference type="EMBL" id="RCN38384.1"/>
    </source>
</evidence>
<dbReference type="STRING" id="29170.A0A368G1S8"/>
<dbReference type="AlphaFoldDB" id="A0A368G1S8"/>
<dbReference type="GO" id="GO:0016020">
    <property type="term" value="C:membrane"/>
    <property type="evidence" value="ECO:0007669"/>
    <property type="project" value="UniProtKB-SubCell"/>
</dbReference>
<keyword evidence="2 4" id="KW-1133">Transmembrane helix</keyword>
<dbReference type="PANTHER" id="PTHR12483">
    <property type="entry name" value="SOLUTE CARRIER FAMILY 31 COPPER TRANSPORTERS"/>
    <property type="match status" value="1"/>
</dbReference>
<dbReference type="PANTHER" id="PTHR12483:SF30">
    <property type="entry name" value="COPPER TRANSPORT PROTEIN"/>
    <property type="match status" value="1"/>
</dbReference>
<keyword evidence="4" id="KW-0186">Copper</keyword>
<keyword evidence="3 4" id="KW-0472">Membrane</keyword>
<comment type="caution">
    <text evidence="5">The sequence shown here is derived from an EMBL/GenBank/DDBJ whole genome shotgun (WGS) entry which is preliminary data.</text>
</comment>
<comment type="similarity">
    <text evidence="4">Belongs to the copper transporter (Ctr) (TC 1.A.56) family. SLC31A subfamily.</text>
</comment>
<evidence type="ECO:0000256" key="1">
    <source>
        <dbReference type="ARBA" id="ARBA00022692"/>
    </source>
</evidence>
<dbReference type="OrthoDB" id="161814at2759"/>
<evidence type="ECO:0000256" key="3">
    <source>
        <dbReference type="ARBA" id="ARBA00023136"/>
    </source>
</evidence>
<evidence type="ECO:0000256" key="2">
    <source>
        <dbReference type="ARBA" id="ARBA00022989"/>
    </source>
</evidence>
<evidence type="ECO:0000313" key="6">
    <source>
        <dbReference type="Proteomes" id="UP000252519"/>
    </source>
</evidence>
<comment type="subcellular location">
    <subcellularLocation>
        <location evidence="4">Membrane</location>
        <topology evidence="4">Multi-pass membrane protein</topology>
    </subcellularLocation>
</comment>
<keyword evidence="4" id="KW-0406">Ion transport</keyword>
<keyword evidence="1 4" id="KW-0812">Transmembrane</keyword>
<evidence type="ECO:0000256" key="4">
    <source>
        <dbReference type="RuleBase" id="RU367022"/>
    </source>
</evidence>
<organism evidence="5 6">
    <name type="scientific">Ancylostoma caninum</name>
    <name type="common">Dog hookworm</name>
    <dbReference type="NCBI Taxonomy" id="29170"/>
    <lineage>
        <taxon>Eukaryota</taxon>
        <taxon>Metazoa</taxon>
        <taxon>Ecdysozoa</taxon>
        <taxon>Nematoda</taxon>
        <taxon>Chromadorea</taxon>
        <taxon>Rhabditida</taxon>
        <taxon>Rhabditina</taxon>
        <taxon>Rhabditomorpha</taxon>
        <taxon>Strongyloidea</taxon>
        <taxon>Ancylostomatidae</taxon>
        <taxon>Ancylostomatinae</taxon>
        <taxon>Ancylostoma</taxon>
    </lineage>
</organism>
<reference evidence="5 6" key="1">
    <citation type="submission" date="2014-10" db="EMBL/GenBank/DDBJ databases">
        <title>Draft genome of the hookworm Ancylostoma caninum.</title>
        <authorList>
            <person name="Mitreva M."/>
        </authorList>
    </citation>
    <scope>NUCLEOTIDE SEQUENCE [LARGE SCALE GENOMIC DNA]</scope>
    <source>
        <strain evidence="5 6">Baltimore</strain>
    </source>
</reference>
<dbReference type="EMBL" id="JOJR01000403">
    <property type="protein sequence ID" value="RCN38384.1"/>
    <property type="molecule type" value="Genomic_DNA"/>
</dbReference>
<gene>
    <name evidence="5" type="ORF">ANCCAN_15700</name>
</gene>
<feature type="transmembrane region" description="Helical" evidence="4">
    <location>
        <begin position="46"/>
        <end position="68"/>
    </location>
</feature>
<dbReference type="InterPro" id="IPR007274">
    <property type="entry name" value="Cop_transporter"/>
</dbReference>
<proteinExistence type="inferred from homology"/>
<keyword evidence="4" id="KW-0187">Copper transport</keyword>
<keyword evidence="4" id="KW-0813">Transport</keyword>
<dbReference type="Pfam" id="PF04145">
    <property type="entry name" value="Ctr"/>
    <property type="match status" value="2"/>
</dbReference>
<name>A0A368G1S8_ANCCA</name>
<dbReference type="GO" id="GO:0005375">
    <property type="term" value="F:copper ion transmembrane transporter activity"/>
    <property type="evidence" value="ECO:0007669"/>
    <property type="project" value="UniProtKB-UniRule"/>
</dbReference>
<keyword evidence="6" id="KW-1185">Reference proteome</keyword>